<evidence type="ECO:0000313" key="5">
    <source>
        <dbReference type="Proteomes" id="UP000321234"/>
    </source>
</evidence>
<dbReference type="AlphaFoldDB" id="A0A5C8ZCD5"/>
<evidence type="ECO:0000256" key="1">
    <source>
        <dbReference type="SAM" id="MobiDB-lite"/>
    </source>
</evidence>
<dbReference type="Pfam" id="PF08378">
    <property type="entry name" value="NERD"/>
    <property type="match status" value="1"/>
</dbReference>
<gene>
    <name evidence="4" type="ORF">FMM08_14135</name>
</gene>
<organism evidence="4 5">
    <name type="scientific">Quadrisphaera setariae</name>
    <dbReference type="NCBI Taxonomy" id="2593304"/>
    <lineage>
        <taxon>Bacteria</taxon>
        <taxon>Bacillati</taxon>
        <taxon>Actinomycetota</taxon>
        <taxon>Actinomycetes</taxon>
        <taxon>Kineosporiales</taxon>
        <taxon>Kineosporiaceae</taxon>
        <taxon>Quadrisphaera</taxon>
    </lineage>
</organism>
<dbReference type="InterPro" id="IPR011528">
    <property type="entry name" value="NERD"/>
</dbReference>
<name>A0A5C8ZCD5_9ACTN</name>
<feature type="compositionally biased region" description="Pro residues" evidence="1">
    <location>
        <begin position="25"/>
        <end position="37"/>
    </location>
</feature>
<evidence type="ECO:0000256" key="2">
    <source>
        <dbReference type="SAM" id="Phobius"/>
    </source>
</evidence>
<feature type="region of interest" description="Disordered" evidence="1">
    <location>
        <begin position="1"/>
        <end position="42"/>
    </location>
</feature>
<feature type="domain" description="NERD" evidence="3">
    <location>
        <begin position="88"/>
        <end position="203"/>
    </location>
</feature>
<comment type="caution">
    <text evidence="4">The sequence shown here is derived from an EMBL/GenBank/DDBJ whole genome shotgun (WGS) entry which is preliminary data.</text>
</comment>
<dbReference type="PROSITE" id="PS50965">
    <property type="entry name" value="NERD"/>
    <property type="match status" value="1"/>
</dbReference>
<keyword evidence="5" id="KW-1185">Reference proteome</keyword>
<evidence type="ECO:0000313" key="4">
    <source>
        <dbReference type="EMBL" id="TXR55457.1"/>
    </source>
</evidence>
<reference evidence="4 5" key="1">
    <citation type="submission" date="2019-07" db="EMBL/GenBank/DDBJ databases">
        <title>Quadrisphaera sp. strain DD2A genome sequencing and assembly.</title>
        <authorList>
            <person name="Kim I."/>
        </authorList>
    </citation>
    <scope>NUCLEOTIDE SEQUENCE [LARGE SCALE GENOMIC DNA]</scope>
    <source>
        <strain evidence="4 5">DD2A</strain>
    </source>
</reference>
<accession>A0A5C8ZCD5</accession>
<sequence length="299" mass="31067">MTAPAGAQPSLLGDAGQLPWTAPDRPGPAPSAPPTTPRPAGATAMAAAVAAQAAAPQQPALLRSLRRAAGADPLAPAAVEAYVDAVGQREVGRRLGALRRRTRPTPPWHVLHDVPLAHEADPTGRADHVLVGPGGVYAVTTLHLPGARVRAAGAAMLVDGRSEPHLPRALQRARELQRLLAEATGRDVRVRAVVVVLGTERLALPLRSADVVALRAPVLVRWLRRQPRVLDAAAAADLAEVVRHLGAGSGADGASDPQEGFALIHERVRAADRLRRAWFVTAAVAGSTGVTTLLAAVMP</sequence>
<dbReference type="RefSeq" id="WP_147927033.1">
    <property type="nucleotide sequence ID" value="NZ_VKAC01000008.1"/>
</dbReference>
<evidence type="ECO:0000259" key="3">
    <source>
        <dbReference type="PROSITE" id="PS50965"/>
    </source>
</evidence>
<keyword evidence="2" id="KW-1133">Transmembrane helix</keyword>
<feature type="transmembrane region" description="Helical" evidence="2">
    <location>
        <begin position="277"/>
        <end position="298"/>
    </location>
</feature>
<dbReference type="OrthoDB" id="5793358at2"/>
<keyword evidence="2" id="KW-0472">Membrane</keyword>
<dbReference type="EMBL" id="VKAC01000008">
    <property type="protein sequence ID" value="TXR55457.1"/>
    <property type="molecule type" value="Genomic_DNA"/>
</dbReference>
<keyword evidence="2" id="KW-0812">Transmembrane</keyword>
<protein>
    <submittedName>
        <fullName evidence="4">NERD domain-containing protein</fullName>
    </submittedName>
</protein>
<proteinExistence type="predicted"/>
<dbReference type="Proteomes" id="UP000321234">
    <property type="component" value="Unassembled WGS sequence"/>
</dbReference>